<dbReference type="Pfam" id="PF01402">
    <property type="entry name" value="RHH_1"/>
    <property type="match status" value="1"/>
</dbReference>
<feature type="domain" description="Ribbon-helix-helix protein CopG" evidence="2">
    <location>
        <begin position="1"/>
        <end position="40"/>
    </location>
</feature>
<dbReference type="InterPro" id="IPR013321">
    <property type="entry name" value="Arc_rbn_hlx_hlx"/>
</dbReference>
<dbReference type="OrthoDB" id="9806368at2"/>
<dbReference type="InterPro" id="IPR010985">
    <property type="entry name" value="Ribbon_hlx_hlx"/>
</dbReference>
<evidence type="ECO:0000259" key="2">
    <source>
        <dbReference type="Pfam" id="PF01402"/>
    </source>
</evidence>
<accession>A0A211ZKU3</accession>
<evidence type="ECO:0000256" key="1">
    <source>
        <dbReference type="SAM" id="MobiDB-lite"/>
    </source>
</evidence>
<dbReference type="InterPro" id="IPR002145">
    <property type="entry name" value="CopG"/>
</dbReference>
<organism evidence="3 4">
    <name type="scientific">Inquilinus limosus</name>
    <dbReference type="NCBI Taxonomy" id="171674"/>
    <lineage>
        <taxon>Bacteria</taxon>
        <taxon>Pseudomonadati</taxon>
        <taxon>Pseudomonadota</taxon>
        <taxon>Alphaproteobacteria</taxon>
        <taxon>Rhodospirillales</taxon>
        <taxon>Rhodospirillaceae</taxon>
        <taxon>Inquilinus</taxon>
    </lineage>
</organism>
<evidence type="ECO:0000313" key="4">
    <source>
        <dbReference type="Proteomes" id="UP000196655"/>
    </source>
</evidence>
<name>A0A211ZKU3_9PROT</name>
<dbReference type="EMBL" id="NHON01000030">
    <property type="protein sequence ID" value="OWJ65889.1"/>
    <property type="molecule type" value="Genomic_DNA"/>
</dbReference>
<dbReference type="Gene3D" id="1.10.1220.10">
    <property type="entry name" value="Met repressor-like"/>
    <property type="match status" value="1"/>
</dbReference>
<dbReference type="Proteomes" id="UP000196655">
    <property type="component" value="Unassembled WGS sequence"/>
</dbReference>
<keyword evidence="4" id="KW-1185">Reference proteome</keyword>
<feature type="region of interest" description="Disordered" evidence="1">
    <location>
        <begin position="49"/>
        <end position="72"/>
    </location>
</feature>
<dbReference type="AlphaFoldDB" id="A0A211ZKU3"/>
<feature type="compositionally biased region" description="Polar residues" evidence="1">
    <location>
        <begin position="63"/>
        <end position="72"/>
    </location>
</feature>
<comment type="caution">
    <text evidence="3">The sequence shown here is derived from an EMBL/GenBank/DDBJ whole genome shotgun (WGS) entry which is preliminary data.</text>
</comment>
<dbReference type="RefSeq" id="WP_088152180.1">
    <property type="nucleotide sequence ID" value="NZ_NHON01000030.1"/>
</dbReference>
<dbReference type="GO" id="GO:0006355">
    <property type="term" value="P:regulation of DNA-templated transcription"/>
    <property type="evidence" value="ECO:0007669"/>
    <property type="project" value="InterPro"/>
</dbReference>
<proteinExistence type="predicted"/>
<protein>
    <recommendedName>
        <fullName evidence="2">Ribbon-helix-helix protein CopG domain-containing protein</fullName>
    </recommendedName>
</protein>
<dbReference type="SUPFAM" id="SSF47598">
    <property type="entry name" value="Ribbon-helix-helix"/>
    <property type="match status" value="1"/>
</dbReference>
<evidence type="ECO:0000313" key="3">
    <source>
        <dbReference type="EMBL" id="OWJ65889.1"/>
    </source>
</evidence>
<gene>
    <name evidence="3" type="ORF">BWR60_16815</name>
</gene>
<reference evidence="4" key="1">
    <citation type="submission" date="2017-05" db="EMBL/GenBank/DDBJ databases">
        <authorList>
            <person name="Macchi M."/>
            <person name="Festa S."/>
            <person name="Coppotelli B.M."/>
            <person name="Morelli I.S."/>
        </authorList>
    </citation>
    <scope>NUCLEOTIDE SEQUENCE [LARGE SCALE GENOMIC DNA]</scope>
    <source>
        <strain evidence="4">I</strain>
    </source>
</reference>
<sequence length="72" mass="8023">MRIAVDIPDNLLAALREICAREGLSLDAAIREAVASYLADRRKPADDAFGSWQRDGNACDGPTYQQTLRDEW</sequence>